<dbReference type="RefSeq" id="WP_212506589.1">
    <property type="nucleotide sequence ID" value="NZ_CP060696.1"/>
</dbReference>
<dbReference type="InterPro" id="IPR015854">
    <property type="entry name" value="ABC_transpr_LolD-like"/>
</dbReference>
<proteinExistence type="predicted"/>
<dbReference type="KEGG" id="caml:H6X83_11335"/>
<dbReference type="Proteomes" id="UP000516046">
    <property type="component" value="Chromosome"/>
</dbReference>
<dbReference type="SUPFAM" id="SSF52540">
    <property type="entry name" value="P-loop containing nucleoside triphosphate hydrolases"/>
    <property type="match status" value="1"/>
</dbReference>
<dbReference type="GO" id="GO:0005886">
    <property type="term" value="C:plasma membrane"/>
    <property type="evidence" value="ECO:0007669"/>
    <property type="project" value="TreeGrafter"/>
</dbReference>
<evidence type="ECO:0000256" key="1">
    <source>
        <dbReference type="ARBA" id="ARBA00022741"/>
    </source>
</evidence>
<dbReference type="Gene3D" id="3.40.50.300">
    <property type="entry name" value="P-loop containing nucleotide triphosphate hydrolases"/>
    <property type="match status" value="1"/>
</dbReference>
<dbReference type="InterPro" id="IPR017871">
    <property type="entry name" value="ABC_transporter-like_CS"/>
</dbReference>
<dbReference type="GO" id="GO:0005524">
    <property type="term" value="F:ATP binding"/>
    <property type="evidence" value="ECO:0007669"/>
    <property type="project" value="UniProtKB-KW"/>
</dbReference>
<dbReference type="InterPro" id="IPR003593">
    <property type="entry name" value="AAA+_ATPase"/>
</dbReference>
<dbReference type="PROSITE" id="PS00211">
    <property type="entry name" value="ABC_TRANSPORTER_1"/>
    <property type="match status" value="1"/>
</dbReference>
<name>A0A7G9WFQ7_9FIRM</name>
<dbReference type="SMART" id="SM00382">
    <property type="entry name" value="AAA"/>
    <property type="match status" value="1"/>
</dbReference>
<dbReference type="InterPro" id="IPR027417">
    <property type="entry name" value="P-loop_NTPase"/>
</dbReference>
<reference evidence="4 5" key="1">
    <citation type="submission" date="2020-08" db="EMBL/GenBank/DDBJ databases">
        <authorList>
            <person name="Ren C."/>
            <person name="Gu Y."/>
            <person name="Xu Y."/>
        </authorList>
    </citation>
    <scope>NUCLEOTIDE SEQUENCE [LARGE SCALE GENOMIC DNA]</scope>
    <source>
        <strain evidence="4 5">LBM18003</strain>
    </source>
</reference>
<dbReference type="Pfam" id="PF00005">
    <property type="entry name" value="ABC_tran"/>
    <property type="match status" value="1"/>
</dbReference>
<dbReference type="PROSITE" id="PS50893">
    <property type="entry name" value="ABC_TRANSPORTER_2"/>
    <property type="match status" value="1"/>
</dbReference>
<dbReference type="PANTHER" id="PTHR24220:SF692">
    <property type="entry name" value="ABC TRANSPORTER DOMAIN-CONTAINING PROTEIN"/>
    <property type="match status" value="1"/>
</dbReference>
<dbReference type="GO" id="GO:0022857">
    <property type="term" value="F:transmembrane transporter activity"/>
    <property type="evidence" value="ECO:0007669"/>
    <property type="project" value="TreeGrafter"/>
</dbReference>
<evidence type="ECO:0000313" key="5">
    <source>
        <dbReference type="Proteomes" id="UP000516046"/>
    </source>
</evidence>
<keyword evidence="5" id="KW-1185">Reference proteome</keyword>
<evidence type="ECO:0000313" key="4">
    <source>
        <dbReference type="EMBL" id="QNO17519.1"/>
    </source>
</evidence>
<dbReference type="InterPro" id="IPR003439">
    <property type="entry name" value="ABC_transporter-like_ATP-bd"/>
</dbReference>
<sequence length="268" mass="29349">MPQLTAPASDALVRIEHIYKTFNAGSVNEVVLFQDYNLQIREGSFTAVVGSNGSGKTTILNLLCGSLPVDSGHIFVKGKEITKLKEHERSRFIGRVFQNPAAGTCPSLTILENMALADNKGGSFLLQRGVNRKRADSYKEQLSLLHMGLEDKLGIQVGSLSGGQRQALALLIAAMTPLDLLILDEHTAALDPRSSETVMELTRRVVEEKHVTTLMVTHNLKFAINYGDRLIMMHRGKIVLDAADDEKAKLGTHDLTEKFAEIGLEDGN</sequence>
<protein>
    <submittedName>
        <fullName evidence="4">ATP-binding cassette domain-containing protein</fullName>
    </submittedName>
</protein>
<evidence type="ECO:0000256" key="2">
    <source>
        <dbReference type="ARBA" id="ARBA00022840"/>
    </source>
</evidence>
<keyword evidence="1" id="KW-0547">Nucleotide-binding</keyword>
<evidence type="ECO:0000259" key="3">
    <source>
        <dbReference type="PROSITE" id="PS50893"/>
    </source>
</evidence>
<accession>A0A7G9WFQ7</accession>
<keyword evidence="2 4" id="KW-0067">ATP-binding</keyword>
<dbReference type="AlphaFoldDB" id="A0A7G9WFQ7"/>
<dbReference type="EMBL" id="CP060696">
    <property type="protein sequence ID" value="QNO17519.1"/>
    <property type="molecule type" value="Genomic_DNA"/>
</dbReference>
<dbReference type="GO" id="GO:0016887">
    <property type="term" value="F:ATP hydrolysis activity"/>
    <property type="evidence" value="ECO:0007669"/>
    <property type="project" value="InterPro"/>
</dbReference>
<gene>
    <name evidence="4" type="ORF">H6X83_11335</name>
</gene>
<dbReference type="PANTHER" id="PTHR24220">
    <property type="entry name" value="IMPORT ATP-BINDING PROTEIN"/>
    <property type="match status" value="1"/>
</dbReference>
<organism evidence="4 5">
    <name type="scientific">Caproicibacterium amylolyticum</name>
    <dbReference type="NCBI Taxonomy" id="2766537"/>
    <lineage>
        <taxon>Bacteria</taxon>
        <taxon>Bacillati</taxon>
        <taxon>Bacillota</taxon>
        <taxon>Clostridia</taxon>
        <taxon>Eubacteriales</taxon>
        <taxon>Oscillospiraceae</taxon>
        <taxon>Caproicibacterium</taxon>
    </lineage>
</organism>
<feature type="domain" description="ABC transporter" evidence="3">
    <location>
        <begin position="13"/>
        <end position="260"/>
    </location>
</feature>